<organism evidence="1 2">
    <name type="scientific">Xanthomonas arboricola</name>
    <dbReference type="NCBI Taxonomy" id="56448"/>
    <lineage>
        <taxon>Bacteria</taxon>
        <taxon>Pseudomonadati</taxon>
        <taxon>Pseudomonadota</taxon>
        <taxon>Gammaproteobacteria</taxon>
        <taxon>Lysobacterales</taxon>
        <taxon>Lysobacteraceae</taxon>
        <taxon>Xanthomonas</taxon>
    </lineage>
</organism>
<protein>
    <submittedName>
        <fullName evidence="1">Uncharacterized protein</fullName>
    </submittedName>
</protein>
<comment type="caution">
    <text evidence="1">The sequence shown here is derived from an EMBL/GenBank/DDBJ whole genome shotgun (WGS) entry which is preliminary data.</text>
</comment>
<dbReference type="AlphaFoldDB" id="A0A2S6YM43"/>
<dbReference type="EMBL" id="MIGY01000001">
    <property type="protein sequence ID" value="PPU09804.1"/>
    <property type="molecule type" value="Genomic_DNA"/>
</dbReference>
<sequence>MWVGHPGSIGACLCDACKHFGAYTGLATAGSGARFSPLPTVVGVVLAAAGNSATAGFCQ</sequence>
<reference evidence="1 2" key="1">
    <citation type="submission" date="2016-08" db="EMBL/GenBank/DDBJ databases">
        <title>Evolution of the type three secretion system and type three effector repertoires in Xanthomonas.</title>
        <authorList>
            <person name="Merda D."/>
            <person name="Briand M."/>
            <person name="Bosis E."/>
            <person name="Rousseau C."/>
            <person name="Portier P."/>
            <person name="Jacques M.-A."/>
            <person name="Fischer-Le Saux M."/>
        </authorList>
    </citation>
    <scope>NUCLEOTIDE SEQUENCE [LARGE SCALE GENOMIC DNA]</scope>
    <source>
        <strain evidence="1 2">CFBP 7645</strain>
    </source>
</reference>
<proteinExistence type="predicted"/>
<evidence type="ECO:0000313" key="1">
    <source>
        <dbReference type="EMBL" id="PPU09804.1"/>
    </source>
</evidence>
<name>A0A2S6YM43_9XANT</name>
<accession>A0A2S6YM43</accession>
<dbReference type="Proteomes" id="UP000239204">
    <property type="component" value="Unassembled WGS sequence"/>
</dbReference>
<gene>
    <name evidence="1" type="ORF">XarjCFBP7645_05920</name>
</gene>
<evidence type="ECO:0000313" key="2">
    <source>
        <dbReference type="Proteomes" id="UP000239204"/>
    </source>
</evidence>